<gene>
    <name evidence="5" type="ORF">DY000_02060843</name>
</gene>
<dbReference type="PANTHER" id="PTHR11452:SF75">
    <property type="entry name" value="ALPHA-GALACTOSIDASE MEL1"/>
    <property type="match status" value="1"/>
</dbReference>
<reference evidence="5 6" key="1">
    <citation type="journal article" date="2020" name="BMC Genomics">
        <title>Intraspecific diversification of the crop wild relative Brassica cretica Lam. using demographic model selection.</title>
        <authorList>
            <person name="Kioukis A."/>
            <person name="Michalopoulou V.A."/>
            <person name="Briers L."/>
            <person name="Pirintsos S."/>
            <person name="Studholme D.J."/>
            <person name="Pavlidis P."/>
            <person name="Sarris P.F."/>
        </authorList>
    </citation>
    <scope>NUCLEOTIDE SEQUENCE [LARGE SCALE GENOMIC DNA]</scope>
    <source>
        <strain evidence="6">cv. PFS-1207/04</strain>
    </source>
</reference>
<organism evidence="5 6">
    <name type="scientific">Brassica cretica</name>
    <name type="common">Mustard</name>
    <dbReference type="NCBI Taxonomy" id="69181"/>
    <lineage>
        <taxon>Eukaryota</taxon>
        <taxon>Viridiplantae</taxon>
        <taxon>Streptophyta</taxon>
        <taxon>Embryophyta</taxon>
        <taxon>Tracheophyta</taxon>
        <taxon>Spermatophyta</taxon>
        <taxon>Magnoliopsida</taxon>
        <taxon>eudicotyledons</taxon>
        <taxon>Gunneridae</taxon>
        <taxon>Pentapetalae</taxon>
        <taxon>rosids</taxon>
        <taxon>malvids</taxon>
        <taxon>Brassicales</taxon>
        <taxon>Brassicaceae</taxon>
        <taxon>Brassiceae</taxon>
        <taxon>Brassica</taxon>
    </lineage>
</organism>
<evidence type="ECO:0000256" key="2">
    <source>
        <dbReference type="ARBA" id="ARBA00022801"/>
    </source>
</evidence>
<dbReference type="Pfam" id="PF16499">
    <property type="entry name" value="Melibiase_2"/>
    <property type="match status" value="1"/>
</dbReference>
<dbReference type="EC" id="3.2.1.22" evidence="4"/>
<keyword evidence="2 4" id="KW-0378">Hydrolase</keyword>
<keyword evidence="6" id="KW-1185">Reference proteome</keyword>
<evidence type="ECO:0000256" key="1">
    <source>
        <dbReference type="ARBA" id="ARBA00009743"/>
    </source>
</evidence>
<dbReference type="SUPFAM" id="SSF51445">
    <property type="entry name" value="(Trans)glycosidases"/>
    <property type="match status" value="1"/>
</dbReference>
<keyword evidence="4" id="KW-1015">Disulfide bond</keyword>
<comment type="caution">
    <text evidence="5">The sequence shown here is derived from an EMBL/GenBank/DDBJ whole genome shotgun (WGS) entry which is preliminary data.</text>
</comment>
<dbReference type="EMBL" id="QGKV02001556">
    <property type="protein sequence ID" value="KAF3521046.1"/>
    <property type="molecule type" value="Genomic_DNA"/>
</dbReference>
<name>A0ABQ7B3Z2_BRACR</name>
<comment type="catalytic activity">
    <reaction evidence="4">
        <text>Hydrolysis of terminal, non-reducing alpha-D-galactose residues in alpha-D-galactosides, including galactose oligosaccharides, galactomannans and galactolipids.</text>
        <dbReference type="EC" id="3.2.1.22"/>
    </reaction>
</comment>
<sequence>MRDALNAISRSIFYSLCEWGEDDPALWAKEVGNIWRTTDDINDTWASMTTAADLNNKWASCVGPSVWNDPDMLEVGNGWMTYEEYRGHFSIWALMKELLSGNCV</sequence>
<protein>
    <recommendedName>
        <fullName evidence="4">Alpha-galactosidase</fullName>
        <ecNumber evidence="4">3.2.1.22</ecNumber>
    </recommendedName>
    <alternativeName>
        <fullName evidence="4">Melibiase</fullName>
    </alternativeName>
</protein>
<dbReference type="Gene3D" id="3.20.20.70">
    <property type="entry name" value="Aldolase class I"/>
    <property type="match status" value="1"/>
</dbReference>
<evidence type="ECO:0000256" key="4">
    <source>
        <dbReference type="RuleBase" id="RU361168"/>
    </source>
</evidence>
<dbReference type="PANTHER" id="PTHR11452">
    <property type="entry name" value="ALPHA-GALACTOSIDASE/ALPHA-N-ACETYLGALACTOSAMINIDASE"/>
    <property type="match status" value="1"/>
</dbReference>
<dbReference type="PRINTS" id="PR00740">
    <property type="entry name" value="GLHYDRLASE27"/>
</dbReference>
<evidence type="ECO:0000313" key="6">
    <source>
        <dbReference type="Proteomes" id="UP000266723"/>
    </source>
</evidence>
<comment type="similarity">
    <text evidence="1 4">Belongs to the glycosyl hydrolase 27 family.</text>
</comment>
<evidence type="ECO:0000256" key="3">
    <source>
        <dbReference type="ARBA" id="ARBA00023295"/>
    </source>
</evidence>
<dbReference type="InterPro" id="IPR002241">
    <property type="entry name" value="Glyco_hydro_27"/>
</dbReference>
<dbReference type="InterPro" id="IPR017853">
    <property type="entry name" value="GH"/>
</dbReference>
<dbReference type="Proteomes" id="UP000266723">
    <property type="component" value="Unassembled WGS sequence"/>
</dbReference>
<proteinExistence type="inferred from homology"/>
<dbReference type="InterPro" id="IPR013785">
    <property type="entry name" value="Aldolase_TIM"/>
</dbReference>
<evidence type="ECO:0000313" key="5">
    <source>
        <dbReference type="EMBL" id="KAF3521046.1"/>
    </source>
</evidence>
<accession>A0ABQ7B3Z2</accession>
<keyword evidence="3 4" id="KW-0326">Glycosidase</keyword>